<keyword evidence="2" id="KW-1185">Reference proteome</keyword>
<dbReference type="RefSeq" id="WP_012295511.1">
    <property type="nucleotide sequence ID" value="NZ_JANTOO010000002.1"/>
</dbReference>
<dbReference type="Proteomes" id="UP001525021">
    <property type="component" value="Unassembled WGS sequence"/>
</dbReference>
<evidence type="ECO:0008006" key="3">
    <source>
        <dbReference type="Google" id="ProtNLM"/>
    </source>
</evidence>
<evidence type="ECO:0000313" key="2">
    <source>
        <dbReference type="Proteomes" id="UP001525021"/>
    </source>
</evidence>
<protein>
    <recommendedName>
        <fullName evidence="3">DUF3139 domain-containing protein</fullName>
    </recommendedName>
</protein>
<organism evidence="1 2">
    <name type="scientific">Lysinibacillus pinottii</name>
    <dbReference type="NCBI Taxonomy" id="2973932"/>
    <lineage>
        <taxon>Bacteria</taxon>
        <taxon>Bacillati</taxon>
        <taxon>Bacillota</taxon>
        <taxon>Bacilli</taxon>
        <taxon>Bacillales</taxon>
        <taxon>Bacillaceae</taxon>
        <taxon>Lysinibacillus</taxon>
    </lineage>
</organism>
<comment type="caution">
    <text evidence="1">The sequence shown here is derived from an EMBL/GenBank/DDBJ whole genome shotgun (WGS) entry which is preliminary data.</text>
</comment>
<gene>
    <name evidence="1" type="ORF">NXZ79_01815</name>
</gene>
<dbReference type="EMBL" id="JANTOO010000002">
    <property type="protein sequence ID" value="MCS1394809.1"/>
    <property type="molecule type" value="Genomic_DNA"/>
</dbReference>
<evidence type="ECO:0000313" key="1">
    <source>
        <dbReference type="EMBL" id="MCS1394809.1"/>
    </source>
</evidence>
<proteinExistence type="predicted"/>
<sequence length="105" mass="12585">MSKTRLFVMFVLFAFVALFVAGVYSLNNVQVESTYLLDEQNIMEKNGQYYLLIDDRELTLSKKFYEKIQLEKYNEYKINYVYNRLVNNDGEIVKLKRYGEQPWGK</sequence>
<reference evidence="1 2" key="1">
    <citation type="submission" date="2022-08" db="EMBL/GenBank/DDBJ databases">
        <title>Lysinibacillus sequencing.</title>
        <authorList>
            <person name="Dunlap C."/>
        </authorList>
    </citation>
    <scope>NUCLEOTIDE SEQUENCE [LARGE SCALE GENOMIC DNA]</scope>
    <source>
        <strain evidence="1 2">PB211</strain>
    </source>
</reference>
<accession>A0ABT2DIU4</accession>
<name>A0ABT2DIU4_9BACI</name>